<dbReference type="Proteomes" id="UP000298030">
    <property type="component" value="Unassembled WGS sequence"/>
</dbReference>
<organism evidence="1 2">
    <name type="scientific">Coprinellus micaceus</name>
    <name type="common">Glistening ink-cap mushroom</name>
    <name type="synonym">Coprinus micaceus</name>
    <dbReference type="NCBI Taxonomy" id="71717"/>
    <lineage>
        <taxon>Eukaryota</taxon>
        <taxon>Fungi</taxon>
        <taxon>Dikarya</taxon>
        <taxon>Basidiomycota</taxon>
        <taxon>Agaricomycotina</taxon>
        <taxon>Agaricomycetes</taxon>
        <taxon>Agaricomycetidae</taxon>
        <taxon>Agaricales</taxon>
        <taxon>Agaricineae</taxon>
        <taxon>Psathyrellaceae</taxon>
        <taxon>Coprinellus</taxon>
    </lineage>
</organism>
<sequence length="81" mass="9155">MPLVIVPRRSASPTTLRALVMAKRLSAQPRNTTVRELLKEVKEDTADKYAHDLTLLRIYRTIALGLDVDEDKLAPQAAQYH</sequence>
<evidence type="ECO:0000313" key="2">
    <source>
        <dbReference type="Proteomes" id="UP000298030"/>
    </source>
</evidence>
<protein>
    <submittedName>
        <fullName evidence="1">Uncharacterized protein</fullName>
    </submittedName>
</protein>
<dbReference type="AlphaFoldDB" id="A0A4Y7SBG9"/>
<reference evidence="1 2" key="1">
    <citation type="journal article" date="2019" name="Nat. Ecol. Evol.">
        <title>Megaphylogeny resolves global patterns of mushroom evolution.</title>
        <authorList>
            <person name="Varga T."/>
            <person name="Krizsan K."/>
            <person name="Foldi C."/>
            <person name="Dima B."/>
            <person name="Sanchez-Garcia M."/>
            <person name="Sanchez-Ramirez S."/>
            <person name="Szollosi G.J."/>
            <person name="Szarkandi J.G."/>
            <person name="Papp V."/>
            <person name="Albert L."/>
            <person name="Andreopoulos W."/>
            <person name="Angelini C."/>
            <person name="Antonin V."/>
            <person name="Barry K.W."/>
            <person name="Bougher N.L."/>
            <person name="Buchanan P."/>
            <person name="Buyck B."/>
            <person name="Bense V."/>
            <person name="Catcheside P."/>
            <person name="Chovatia M."/>
            <person name="Cooper J."/>
            <person name="Damon W."/>
            <person name="Desjardin D."/>
            <person name="Finy P."/>
            <person name="Geml J."/>
            <person name="Haridas S."/>
            <person name="Hughes K."/>
            <person name="Justo A."/>
            <person name="Karasinski D."/>
            <person name="Kautmanova I."/>
            <person name="Kiss B."/>
            <person name="Kocsube S."/>
            <person name="Kotiranta H."/>
            <person name="LaButti K.M."/>
            <person name="Lechner B.E."/>
            <person name="Liimatainen K."/>
            <person name="Lipzen A."/>
            <person name="Lukacs Z."/>
            <person name="Mihaltcheva S."/>
            <person name="Morgado L.N."/>
            <person name="Niskanen T."/>
            <person name="Noordeloos M.E."/>
            <person name="Ohm R.A."/>
            <person name="Ortiz-Santana B."/>
            <person name="Ovrebo C."/>
            <person name="Racz N."/>
            <person name="Riley R."/>
            <person name="Savchenko A."/>
            <person name="Shiryaev A."/>
            <person name="Soop K."/>
            <person name="Spirin V."/>
            <person name="Szebenyi C."/>
            <person name="Tomsovsky M."/>
            <person name="Tulloss R.E."/>
            <person name="Uehling J."/>
            <person name="Grigoriev I.V."/>
            <person name="Vagvolgyi C."/>
            <person name="Papp T."/>
            <person name="Martin F.M."/>
            <person name="Miettinen O."/>
            <person name="Hibbett D.S."/>
            <person name="Nagy L.G."/>
        </authorList>
    </citation>
    <scope>NUCLEOTIDE SEQUENCE [LARGE SCALE GENOMIC DNA]</scope>
    <source>
        <strain evidence="1 2">FP101781</strain>
    </source>
</reference>
<name>A0A4Y7SBG9_COPMI</name>
<comment type="caution">
    <text evidence="1">The sequence shown here is derived from an EMBL/GenBank/DDBJ whole genome shotgun (WGS) entry which is preliminary data.</text>
</comment>
<gene>
    <name evidence="1" type="ORF">FA13DRAFT_1802895</name>
</gene>
<evidence type="ECO:0000313" key="1">
    <source>
        <dbReference type="EMBL" id="TEB18861.1"/>
    </source>
</evidence>
<accession>A0A4Y7SBG9</accession>
<dbReference type="EMBL" id="QPFP01000221">
    <property type="protein sequence ID" value="TEB18861.1"/>
    <property type="molecule type" value="Genomic_DNA"/>
</dbReference>
<proteinExistence type="predicted"/>
<keyword evidence="2" id="KW-1185">Reference proteome</keyword>